<keyword evidence="2 8" id="KW-0547">Nucleotide-binding</keyword>
<sequence>MKFTEYKALELTKIAEEILQFWKDNAIFQKSIDFRNGKEPFIFYEGPPSANGLPGIHHVMARSLKDIFCRFHTQLGAQVFRKAGWDTHGLPVELGVEKELGITKDDIGKKISVADYNKACKEAVMRYTNIWNNLTEQIGYWVDLDDPYITYKPKYMETVWWLLKQLYNKGLLYKGYTIQPYSPKAGTGLSSHELNQPGCYRDVSDTTITAQFKVKEFAAQATKALGSPEGTVYILAWTTTPWTLPSNTALAVGKEIDYVLVRTFNQYTFEPIQVVLAKELVEKQFGAKFFKTSEEADFVAYANDENRKKVPYEVLAECKGADLVGTTYEQLIPWFLPAENAEKAFRVIPGDFVTTEDGTGIVHIAPTFGADDARVGKENGIPPMLVKDENDNLVPLVDLQGRFLKGDKVPALFAGKYIKNEYYKSGEAPEKSWDVELAILLKTENKAFKVEKYVHSYPHCWRTDTPVLYYPLDSWFVKMTAVRDRLVTLNQEINWKPKATGEGRFANWLENINDWNLSRSRYWGIPLPIWRTEDTKEEKIIGSVEELVTEINKTVAAGFMQENPFKNFKVGDMSEANYDLIDLHKNIVDEIVLVSDSGKPMKRESDLIDVWFDSGSMPYAQVHYPFENKELIDNGKAFPADFIAEGVDQTRGWFYTLHAIATAVFDTISFKNVMSNGLVLDKNGQKMSKRLGNAVDPFETLAKYGADATRWYMISNANPWDNLKFDVEGIEEVRRKFFGTLYNTYSFFALYANLDGFTYAEAEVPLEKRPEIDRWILSELHTLIAKVKEAFLDYEPTRATRLISDFVQENLSNWYVRLCRRRFWKGEYEEDKISAYQTLYTCLEVVAKLSAPVAPFFMDRLYRDLNGVTGKDKAESVHLTDYPESQAAYIDKALESKMEKAQNISSLVLSLRKKEMIKVRQPLQKILIPTLSEAEKAEILAVANLIKHEVNVKEIEFIDDASGILVKQIKPNFRTLGPKFGKQMKDIAAVINDFTQQDIQAFERQGTKEITLAGQTLTLDLTDVEITSQDIEGWLVASSSTGLVVALDATITDELRAEGIARELVNRIQNIRKDTGLEVTDRIRIRLQHQDTLEQAVRANEAYIKAETLANEILFADTLQGEEVAFDDIVTKIVVEKA</sequence>
<comment type="catalytic activity">
    <reaction evidence="7 8">
        <text>tRNA(Ile) + L-isoleucine + ATP = L-isoleucyl-tRNA(Ile) + AMP + diphosphate</text>
        <dbReference type="Rhea" id="RHEA:11060"/>
        <dbReference type="Rhea" id="RHEA-COMP:9666"/>
        <dbReference type="Rhea" id="RHEA-COMP:9695"/>
        <dbReference type="ChEBI" id="CHEBI:30616"/>
        <dbReference type="ChEBI" id="CHEBI:33019"/>
        <dbReference type="ChEBI" id="CHEBI:58045"/>
        <dbReference type="ChEBI" id="CHEBI:78442"/>
        <dbReference type="ChEBI" id="CHEBI:78528"/>
        <dbReference type="ChEBI" id="CHEBI:456215"/>
        <dbReference type="EC" id="6.1.1.5"/>
    </reaction>
</comment>
<dbReference type="InterPro" id="IPR014729">
    <property type="entry name" value="Rossmann-like_a/b/a_fold"/>
</dbReference>
<protein>
    <recommendedName>
        <fullName evidence="8">Isoleucine--tRNA ligase</fullName>
        <ecNumber evidence="8">6.1.1.5</ecNumber>
    </recommendedName>
    <alternativeName>
        <fullName evidence="8">Isoleucyl-tRNA synthetase</fullName>
        <shortName evidence="8">IleRS</shortName>
    </alternativeName>
</protein>
<reference evidence="11 12" key="1">
    <citation type="submission" date="2023-12" db="EMBL/GenBank/DDBJ databases">
        <title>Genomic sequences of Capnocytophaga and Parvimonas strains.</title>
        <authorList>
            <person name="Watt R.M."/>
            <person name="Wang M."/>
            <person name="Yang T."/>
            <person name="Tong W.M."/>
        </authorList>
    </citation>
    <scope>NUCLEOTIDE SEQUENCE [LARGE SCALE GENOMIC DNA]</scope>
    <source>
        <strain evidence="11 12">CCUG 13096</strain>
    </source>
</reference>
<evidence type="ECO:0000259" key="10">
    <source>
        <dbReference type="Pfam" id="PF08264"/>
    </source>
</evidence>
<dbReference type="CDD" id="cd07961">
    <property type="entry name" value="Anticodon_Ia_Ile_ABEc"/>
    <property type="match status" value="1"/>
</dbReference>
<evidence type="ECO:0000256" key="8">
    <source>
        <dbReference type="HAMAP-Rule" id="MF_02003"/>
    </source>
</evidence>
<evidence type="ECO:0000256" key="1">
    <source>
        <dbReference type="ARBA" id="ARBA00022598"/>
    </source>
</evidence>
<dbReference type="Gene3D" id="1.10.730.10">
    <property type="entry name" value="Isoleucyl-tRNA Synthetase, Domain 1"/>
    <property type="match status" value="1"/>
</dbReference>
<dbReference type="InterPro" id="IPR002300">
    <property type="entry name" value="aa-tRNA-synth_Ia"/>
</dbReference>
<keyword evidence="4 8" id="KW-0648">Protein biosynthesis</keyword>
<dbReference type="EC" id="6.1.1.5" evidence="8"/>
<comment type="cofactor">
    <cofactor evidence="8">
        <name>Zn(2+)</name>
        <dbReference type="ChEBI" id="CHEBI:29105"/>
    </cofactor>
</comment>
<dbReference type="GO" id="GO:0004822">
    <property type="term" value="F:isoleucine-tRNA ligase activity"/>
    <property type="evidence" value="ECO:0007669"/>
    <property type="project" value="UniProtKB-EC"/>
</dbReference>
<dbReference type="InterPro" id="IPR023586">
    <property type="entry name" value="Ile-tRNA-ligase_type2"/>
</dbReference>
<dbReference type="Gene3D" id="3.90.740.10">
    <property type="entry name" value="Valyl/Leucyl/Isoleucyl-tRNA synthetase, editing domain"/>
    <property type="match status" value="1"/>
</dbReference>
<name>A0ABU5Z5F6_9FLAO</name>
<comment type="domain">
    <text evidence="8">IleRS has two distinct active sites: one for aminoacylation and one for editing. The misactivated valine is translocated from the active site to the editing site, which sterically excludes the correctly activated isoleucine. The single editing site contains two valyl binding pockets, one specific for each substrate (Val-AMP or Val-tRNA(Ile)).</text>
</comment>
<feature type="domain" description="Methionyl/Valyl/Leucyl/Isoleucyl-tRNA synthetase anticodon-binding" evidence="10">
    <location>
        <begin position="773"/>
        <end position="926"/>
    </location>
</feature>
<dbReference type="Pfam" id="PF00133">
    <property type="entry name" value="tRNA-synt_1"/>
    <property type="match status" value="1"/>
</dbReference>
<dbReference type="PRINTS" id="PR00984">
    <property type="entry name" value="TRNASYNTHILE"/>
</dbReference>
<dbReference type="InterPro" id="IPR013155">
    <property type="entry name" value="M/V/L/I-tRNA-synth_anticd-bd"/>
</dbReference>
<keyword evidence="3 8" id="KW-0067">ATP-binding</keyword>
<evidence type="ECO:0000313" key="11">
    <source>
        <dbReference type="EMBL" id="MEB3073869.1"/>
    </source>
</evidence>
<feature type="short sequence motif" description="'KMSKS' region" evidence="8">
    <location>
        <begin position="686"/>
        <end position="690"/>
    </location>
</feature>
<keyword evidence="12" id="KW-1185">Reference proteome</keyword>
<dbReference type="PANTHER" id="PTHR42780">
    <property type="entry name" value="SOLEUCYL-TRNA SYNTHETASE"/>
    <property type="match status" value="1"/>
</dbReference>
<comment type="function">
    <text evidence="6 8">Catalyzes the attachment of isoleucine to tRNA(Ile). As IleRS can inadvertently accommodate and process structurally similar amino acids such as valine, to avoid such errors it has two additional distinct tRNA(Ile)-dependent editing activities. One activity is designated as 'pretransfer' editing and involves the hydrolysis of activated Val-AMP. The other activity is designated 'posttransfer' editing and involves deacylation of mischarged Val-tRNA(Ile).</text>
</comment>
<keyword evidence="8" id="KW-0862">Zinc</keyword>
<keyword evidence="5 8" id="KW-0030">Aminoacyl-tRNA synthetase</keyword>
<dbReference type="SUPFAM" id="SSF47323">
    <property type="entry name" value="Anticodon-binding domain of a subclass of class I aminoacyl-tRNA synthetases"/>
    <property type="match status" value="2"/>
</dbReference>
<comment type="caution">
    <text evidence="11">The sequence shown here is derived from an EMBL/GenBank/DDBJ whole genome shotgun (WGS) entry which is preliminary data.</text>
</comment>
<evidence type="ECO:0000259" key="9">
    <source>
        <dbReference type="Pfam" id="PF00133"/>
    </source>
</evidence>
<dbReference type="InterPro" id="IPR009008">
    <property type="entry name" value="Val/Leu/Ile-tRNA-synth_edit"/>
</dbReference>
<feature type="domain" description="Aminoacyl-tRNA synthetase class Ia" evidence="9">
    <location>
        <begin position="18"/>
        <end position="724"/>
    </location>
</feature>
<evidence type="ECO:0000256" key="3">
    <source>
        <dbReference type="ARBA" id="ARBA00022840"/>
    </source>
</evidence>
<proteinExistence type="inferred from homology"/>
<feature type="short sequence motif" description="'HIGH' region" evidence="8">
    <location>
        <begin position="48"/>
        <end position="58"/>
    </location>
</feature>
<comment type="subunit">
    <text evidence="8">Monomer.</text>
</comment>
<evidence type="ECO:0000256" key="2">
    <source>
        <dbReference type="ARBA" id="ARBA00022741"/>
    </source>
</evidence>
<dbReference type="Proteomes" id="UP001311730">
    <property type="component" value="Unassembled WGS sequence"/>
</dbReference>
<dbReference type="HAMAP" id="MF_02003">
    <property type="entry name" value="Ile_tRNA_synth_type2"/>
    <property type="match status" value="1"/>
</dbReference>
<dbReference type="SUPFAM" id="SSF50677">
    <property type="entry name" value="ValRS/IleRS/LeuRS editing domain"/>
    <property type="match status" value="1"/>
</dbReference>
<dbReference type="SUPFAM" id="SSF52374">
    <property type="entry name" value="Nucleotidylyl transferase"/>
    <property type="match status" value="1"/>
</dbReference>
<evidence type="ECO:0000256" key="6">
    <source>
        <dbReference type="ARBA" id="ARBA00025217"/>
    </source>
</evidence>
<dbReference type="EMBL" id="JAYKBW010000001">
    <property type="protein sequence ID" value="MEB3073869.1"/>
    <property type="molecule type" value="Genomic_DNA"/>
</dbReference>
<dbReference type="Pfam" id="PF19302">
    <property type="entry name" value="DUF5915"/>
    <property type="match status" value="1"/>
</dbReference>
<accession>A0ABU5Z5F6</accession>
<gene>
    <name evidence="8 11" type="primary">ileS</name>
    <name evidence="11" type="ORF">VJJ08_00960</name>
</gene>
<evidence type="ECO:0000256" key="7">
    <source>
        <dbReference type="ARBA" id="ARBA00048359"/>
    </source>
</evidence>
<dbReference type="CDD" id="cd00818">
    <property type="entry name" value="IleRS_core"/>
    <property type="match status" value="1"/>
</dbReference>
<keyword evidence="1 8" id="KW-0436">Ligase</keyword>
<evidence type="ECO:0000256" key="5">
    <source>
        <dbReference type="ARBA" id="ARBA00023146"/>
    </source>
</evidence>
<dbReference type="NCBIfam" id="TIGR00392">
    <property type="entry name" value="ileS"/>
    <property type="match status" value="1"/>
</dbReference>
<dbReference type="Pfam" id="PF08264">
    <property type="entry name" value="Anticodon_1"/>
    <property type="match status" value="1"/>
</dbReference>
<organism evidence="11 12">
    <name type="scientific">Capnocytophaga gingivalis</name>
    <dbReference type="NCBI Taxonomy" id="1017"/>
    <lineage>
        <taxon>Bacteria</taxon>
        <taxon>Pseudomonadati</taxon>
        <taxon>Bacteroidota</taxon>
        <taxon>Flavobacteriia</taxon>
        <taxon>Flavobacteriales</taxon>
        <taxon>Flavobacteriaceae</taxon>
        <taxon>Capnocytophaga</taxon>
    </lineage>
</organism>
<dbReference type="InterPro" id="IPR033709">
    <property type="entry name" value="Anticodon_Ile_ABEc"/>
</dbReference>
<dbReference type="InterPro" id="IPR009080">
    <property type="entry name" value="tRNAsynth_Ia_anticodon-bd"/>
</dbReference>
<dbReference type="PANTHER" id="PTHR42780:SF1">
    <property type="entry name" value="ISOLEUCINE--TRNA LIGASE, CYTOPLASMIC"/>
    <property type="match status" value="1"/>
</dbReference>
<dbReference type="InterPro" id="IPR002301">
    <property type="entry name" value="Ile-tRNA-ligase"/>
</dbReference>
<evidence type="ECO:0000313" key="12">
    <source>
        <dbReference type="Proteomes" id="UP001311730"/>
    </source>
</evidence>
<comment type="subcellular location">
    <subcellularLocation>
        <location evidence="8">Cytoplasm</location>
    </subcellularLocation>
</comment>
<dbReference type="Gene3D" id="3.40.50.620">
    <property type="entry name" value="HUPs"/>
    <property type="match status" value="2"/>
</dbReference>
<keyword evidence="8" id="KW-0963">Cytoplasm</keyword>
<dbReference type="RefSeq" id="WP_323982383.1">
    <property type="nucleotide sequence ID" value="NZ_JAYKBW010000001.1"/>
</dbReference>
<feature type="binding site" evidence="8">
    <location>
        <position position="689"/>
    </location>
    <ligand>
        <name>ATP</name>
        <dbReference type="ChEBI" id="CHEBI:30616"/>
    </ligand>
</feature>
<keyword evidence="8" id="KW-0479">Metal-binding</keyword>
<comment type="similarity">
    <text evidence="8">Belongs to the class-I aminoacyl-tRNA synthetase family. IleS type 2 subfamily.</text>
</comment>
<evidence type="ECO:0000256" key="4">
    <source>
        <dbReference type="ARBA" id="ARBA00022917"/>
    </source>
</evidence>